<keyword evidence="3" id="KW-1185">Reference proteome</keyword>
<organism evidence="2 3">
    <name type="scientific">Ruegeria aquimaris</name>
    <dbReference type="NCBI Taxonomy" id="2984333"/>
    <lineage>
        <taxon>Bacteria</taxon>
        <taxon>Pseudomonadati</taxon>
        <taxon>Pseudomonadota</taxon>
        <taxon>Alphaproteobacteria</taxon>
        <taxon>Rhodobacterales</taxon>
        <taxon>Roseobacteraceae</taxon>
        <taxon>Ruegeria</taxon>
    </lineage>
</organism>
<evidence type="ECO:0000259" key="1">
    <source>
        <dbReference type="Pfam" id="PF13610"/>
    </source>
</evidence>
<dbReference type="Proteomes" id="UP001320899">
    <property type="component" value="Unassembled WGS sequence"/>
</dbReference>
<accession>A0ABT3AL67</accession>
<protein>
    <submittedName>
        <fullName evidence="2">DDE-type integrase/transposase/recombinase</fullName>
    </submittedName>
</protein>
<reference evidence="2 3" key="1">
    <citation type="submission" date="2022-10" db="EMBL/GenBank/DDBJ databases">
        <title>Ruegeria sp. nov., isolated from ocean surface sediments.</title>
        <authorList>
            <person name="He W."/>
            <person name="Xue H.-P."/>
            <person name="Zhang D.-F."/>
        </authorList>
    </citation>
    <scope>NUCLEOTIDE SEQUENCE [LARGE SCALE GENOMIC DNA]</scope>
    <source>
        <strain evidence="2 3">XHP0148</strain>
    </source>
</reference>
<sequence length="135" mass="14787">MMFCIMAPSHVDLAGAVDWHAMIHIKTGPNLVAAFRPDLHLRGPQETRRSASALVAVASAPGRSVININGVRCYPWRDAYREGEVVESFVAKTRDKLAVLKFLGKSVKRHGRSLVQVTDTLRSYGAAMKDIGNAD</sequence>
<dbReference type="Pfam" id="PF13610">
    <property type="entry name" value="DDE_Tnp_IS240"/>
    <property type="match status" value="1"/>
</dbReference>
<comment type="caution">
    <text evidence="2">The sequence shown here is derived from an EMBL/GenBank/DDBJ whole genome shotgun (WGS) entry which is preliminary data.</text>
</comment>
<dbReference type="EMBL" id="JAOWLB010000009">
    <property type="protein sequence ID" value="MCV2889424.1"/>
    <property type="molecule type" value="Genomic_DNA"/>
</dbReference>
<evidence type="ECO:0000313" key="2">
    <source>
        <dbReference type="EMBL" id="MCV2889424.1"/>
    </source>
</evidence>
<dbReference type="InterPro" id="IPR032874">
    <property type="entry name" value="DDE_dom"/>
</dbReference>
<gene>
    <name evidence="2" type="ORF">OE747_13830</name>
</gene>
<evidence type="ECO:0000313" key="3">
    <source>
        <dbReference type="Proteomes" id="UP001320899"/>
    </source>
</evidence>
<name>A0ABT3AL67_9RHOB</name>
<feature type="domain" description="DDE" evidence="1">
    <location>
        <begin position="65"/>
        <end position="133"/>
    </location>
</feature>
<proteinExistence type="predicted"/>